<name>A0AAV0QTN7_9ROSI</name>
<feature type="transmembrane region" description="Helical" evidence="6">
    <location>
        <begin position="466"/>
        <end position="489"/>
    </location>
</feature>
<feature type="transmembrane region" description="Helical" evidence="6">
    <location>
        <begin position="399"/>
        <end position="423"/>
    </location>
</feature>
<keyword evidence="3 6" id="KW-0812">Transmembrane</keyword>
<dbReference type="CDD" id="cd13132">
    <property type="entry name" value="MATE_eukaryotic"/>
    <property type="match status" value="1"/>
</dbReference>
<dbReference type="Pfam" id="PF01554">
    <property type="entry name" value="MatE"/>
    <property type="match status" value="2"/>
</dbReference>
<feature type="transmembrane region" description="Helical" evidence="6">
    <location>
        <begin position="326"/>
        <end position="348"/>
    </location>
</feature>
<protein>
    <recommendedName>
        <fullName evidence="6">Protein DETOXIFICATION</fullName>
    </recommendedName>
    <alternativeName>
        <fullName evidence="6">Multidrug and toxic compound extrusion protein</fullName>
    </alternativeName>
</protein>
<evidence type="ECO:0000256" key="6">
    <source>
        <dbReference type="RuleBase" id="RU004914"/>
    </source>
</evidence>
<keyword evidence="5 6" id="KW-0472">Membrane</keyword>
<dbReference type="GO" id="GO:0042910">
    <property type="term" value="F:xenobiotic transmembrane transporter activity"/>
    <property type="evidence" value="ECO:0007669"/>
    <property type="project" value="InterPro"/>
</dbReference>
<feature type="transmembrane region" description="Helical" evidence="6">
    <location>
        <begin position="107"/>
        <end position="127"/>
    </location>
</feature>
<dbReference type="InterPro" id="IPR045069">
    <property type="entry name" value="MATE_euk"/>
</dbReference>
<dbReference type="GO" id="GO:0015297">
    <property type="term" value="F:antiporter activity"/>
    <property type="evidence" value="ECO:0007669"/>
    <property type="project" value="InterPro"/>
</dbReference>
<evidence type="ECO:0000256" key="4">
    <source>
        <dbReference type="ARBA" id="ARBA00022989"/>
    </source>
</evidence>
<dbReference type="GO" id="GO:0016020">
    <property type="term" value="C:membrane"/>
    <property type="evidence" value="ECO:0007669"/>
    <property type="project" value="UniProtKB-SubCell"/>
</dbReference>
<reference evidence="7" key="1">
    <citation type="submission" date="2022-08" db="EMBL/GenBank/DDBJ databases">
        <authorList>
            <person name="Gutierrez-Valencia J."/>
        </authorList>
    </citation>
    <scope>NUCLEOTIDE SEQUENCE</scope>
</reference>
<organism evidence="7 8">
    <name type="scientific">Linum tenue</name>
    <dbReference type="NCBI Taxonomy" id="586396"/>
    <lineage>
        <taxon>Eukaryota</taxon>
        <taxon>Viridiplantae</taxon>
        <taxon>Streptophyta</taxon>
        <taxon>Embryophyta</taxon>
        <taxon>Tracheophyta</taxon>
        <taxon>Spermatophyta</taxon>
        <taxon>Magnoliopsida</taxon>
        <taxon>eudicotyledons</taxon>
        <taxon>Gunneridae</taxon>
        <taxon>Pentapetalae</taxon>
        <taxon>rosids</taxon>
        <taxon>fabids</taxon>
        <taxon>Malpighiales</taxon>
        <taxon>Linaceae</taxon>
        <taxon>Linum</taxon>
    </lineage>
</organism>
<feature type="transmembrane region" description="Helical" evidence="6">
    <location>
        <begin position="31"/>
        <end position="52"/>
    </location>
</feature>
<sequence length="490" mass="53306">MEDRRAGETEPQKWAMTRDGLVSELKKESSIAAPMVAVSVLQYLLQVVSLVIVGHLGTLPLSSVAIATSLTNVTGFSLLSGMVGGLETLCGQAYGAKEYKKLGTYTYSAIITLLILCPPICLLWFFMDRFLVFAGQDEAIAHQARDFSMWLIPGLFGAAILKPTTRFLQTQSVIFPMLLSSSLVLCFHVVACWTLVYKLGIGYVGAAMAISFSTWLNVLLLACYVRLSPVCERTRGDLTGEAFRGVKQFFRLGISSALMVCLKWWSMELLILLSGLLSNPKLETSVLSICLSISTLHFTVPYGLGAAVSTRVSNELGGGRPQLARTAVVVATFLAFTESVIVIAVLFFCRRFVGYAFSRDAHIVHYVATMIPLLCLSILTDSFQAILSGVARGCGWQHVGAYINLGSFYLVGLPLGCVLGFVAHLKGKGLWVGIVAGSLVQAASLSIFTACLDWEKQVSSWESNMSNFTLVLLAFIFMVQFEVLSLIVML</sequence>
<dbReference type="GO" id="GO:1990961">
    <property type="term" value="P:xenobiotic detoxification by transmembrane export across the plasma membrane"/>
    <property type="evidence" value="ECO:0007669"/>
    <property type="project" value="InterPro"/>
</dbReference>
<dbReference type="PANTHER" id="PTHR11206">
    <property type="entry name" value="MULTIDRUG RESISTANCE PROTEIN"/>
    <property type="match status" value="1"/>
</dbReference>
<evidence type="ECO:0000256" key="3">
    <source>
        <dbReference type="ARBA" id="ARBA00022692"/>
    </source>
</evidence>
<comment type="caution">
    <text evidence="7">The sequence shown here is derived from an EMBL/GenBank/DDBJ whole genome shotgun (WGS) entry which is preliminary data.</text>
</comment>
<keyword evidence="4 6" id="KW-1133">Transmembrane helix</keyword>
<feature type="transmembrane region" description="Helical" evidence="6">
    <location>
        <begin position="429"/>
        <end position="454"/>
    </location>
</feature>
<evidence type="ECO:0000313" key="7">
    <source>
        <dbReference type="EMBL" id="CAI0547563.1"/>
    </source>
</evidence>
<comment type="subcellular location">
    <subcellularLocation>
        <location evidence="1">Membrane</location>
        <topology evidence="1">Multi-pass membrane protein</topology>
    </subcellularLocation>
</comment>
<evidence type="ECO:0000313" key="8">
    <source>
        <dbReference type="Proteomes" id="UP001154282"/>
    </source>
</evidence>
<gene>
    <name evidence="7" type="ORF">LITE_LOCUS44421</name>
</gene>
<feature type="transmembrane region" description="Helical" evidence="6">
    <location>
        <begin position="363"/>
        <end position="387"/>
    </location>
</feature>
<proteinExistence type="inferred from homology"/>
<dbReference type="InterPro" id="IPR002528">
    <property type="entry name" value="MATE_fam"/>
</dbReference>
<comment type="similarity">
    <text evidence="2 6">Belongs to the multi antimicrobial extrusion (MATE) (TC 2.A.66.1) family.</text>
</comment>
<feature type="transmembrane region" description="Helical" evidence="6">
    <location>
        <begin position="64"/>
        <end position="86"/>
    </location>
</feature>
<accession>A0AAV0QTN7</accession>
<feature type="transmembrane region" description="Helical" evidence="6">
    <location>
        <begin position="248"/>
        <end position="266"/>
    </location>
</feature>
<dbReference type="AlphaFoldDB" id="A0AAV0QTN7"/>
<dbReference type="Proteomes" id="UP001154282">
    <property type="component" value="Unassembled WGS sequence"/>
</dbReference>
<evidence type="ECO:0000256" key="1">
    <source>
        <dbReference type="ARBA" id="ARBA00004141"/>
    </source>
</evidence>
<feature type="transmembrane region" description="Helical" evidence="6">
    <location>
        <begin position="177"/>
        <end position="197"/>
    </location>
</feature>
<dbReference type="NCBIfam" id="TIGR00797">
    <property type="entry name" value="matE"/>
    <property type="match status" value="1"/>
</dbReference>
<feature type="transmembrane region" description="Helical" evidence="6">
    <location>
        <begin position="203"/>
        <end position="227"/>
    </location>
</feature>
<evidence type="ECO:0000256" key="5">
    <source>
        <dbReference type="ARBA" id="ARBA00023136"/>
    </source>
</evidence>
<feature type="transmembrane region" description="Helical" evidence="6">
    <location>
        <begin position="147"/>
        <end position="165"/>
    </location>
</feature>
<keyword evidence="8" id="KW-1185">Reference proteome</keyword>
<dbReference type="EMBL" id="CAMGYJ010000010">
    <property type="protein sequence ID" value="CAI0547563.1"/>
    <property type="molecule type" value="Genomic_DNA"/>
</dbReference>
<evidence type="ECO:0000256" key="2">
    <source>
        <dbReference type="ARBA" id="ARBA00010199"/>
    </source>
</evidence>